<dbReference type="PROSITE" id="PS50293">
    <property type="entry name" value="TPR_REGION"/>
    <property type="match status" value="2"/>
</dbReference>
<dbReference type="Pfam" id="PF13424">
    <property type="entry name" value="TPR_12"/>
    <property type="match status" value="3"/>
</dbReference>
<dbReference type="OrthoDB" id="2325716at2759"/>
<evidence type="ECO:0000256" key="1">
    <source>
        <dbReference type="ARBA" id="ARBA00022737"/>
    </source>
</evidence>
<feature type="repeat" description="TPR" evidence="3">
    <location>
        <begin position="405"/>
        <end position="438"/>
    </location>
</feature>
<dbReference type="PANTHER" id="PTHR45641:SF1">
    <property type="entry name" value="AAA+ ATPASE DOMAIN-CONTAINING PROTEIN"/>
    <property type="match status" value="1"/>
</dbReference>
<evidence type="ECO:0008006" key="6">
    <source>
        <dbReference type="Google" id="ProtNLM"/>
    </source>
</evidence>
<dbReference type="EMBL" id="CAJNON010000038">
    <property type="protein sequence ID" value="CAF0844913.1"/>
    <property type="molecule type" value="Genomic_DNA"/>
</dbReference>
<dbReference type="Gene3D" id="1.25.40.10">
    <property type="entry name" value="Tetratricopeptide repeat domain"/>
    <property type="match status" value="3"/>
</dbReference>
<dbReference type="InterPro" id="IPR019734">
    <property type="entry name" value="TPR_rpt"/>
</dbReference>
<evidence type="ECO:0000313" key="5">
    <source>
        <dbReference type="Proteomes" id="UP000663891"/>
    </source>
</evidence>
<feature type="repeat" description="TPR" evidence="3">
    <location>
        <begin position="363"/>
        <end position="396"/>
    </location>
</feature>
<dbReference type="InterPro" id="IPR011990">
    <property type="entry name" value="TPR-like_helical_dom_sf"/>
</dbReference>
<evidence type="ECO:0000256" key="3">
    <source>
        <dbReference type="PROSITE-ProRule" id="PRU00339"/>
    </source>
</evidence>
<protein>
    <recommendedName>
        <fullName evidence="6">UDP-N-acetylglucosamine--peptide N-acetylglucosaminyltransferase SPINDLY</fullName>
    </recommendedName>
</protein>
<evidence type="ECO:0000256" key="2">
    <source>
        <dbReference type="ARBA" id="ARBA00022803"/>
    </source>
</evidence>
<feature type="repeat" description="TPR" evidence="3">
    <location>
        <begin position="279"/>
        <end position="312"/>
    </location>
</feature>
<dbReference type="InterPro" id="IPR006597">
    <property type="entry name" value="Sel1-like"/>
</dbReference>
<dbReference type="AlphaFoldDB" id="A0A813VQ73"/>
<dbReference type="SUPFAM" id="SSF48452">
    <property type="entry name" value="TPR-like"/>
    <property type="match status" value="2"/>
</dbReference>
<keyword evidence="1" id="KW-0677">Repeat</keyword>
<accession>A0A813VQ73</accession>
<name>A0A813VQ73_9BILA</name>
<feature type="repeat" description="TPR" evidence="3">
    <location>
        <begin position="244"/>
        <end position="277"/>
    </location>
</feature>
<reference evidence="4" key="1">
    <citation type="submission" date="2021-02" db="EMBL/GenBank/DDBJ databases">
        <authorList>
            <person name="Nowell W R."/>
        </authorList>
    </citation>
    <scope>NUCLEOTIDE SEQUENCE</scope>
</reference>
<dbReference type="SMART" id="SM00671">
    <property type="entry name" value="SEL1"/>
    <property type="match status" value="3"/>
</dbReference>
<dbReference type="PROSITE" id="PS50005">
    <property type="entry name" value="TPR"/>
    <property type="match status" value="6"/>
</dbReference>
<sequence length="502" mass="58240">MYTQILKEILLQINFEDKHIKEFIIYSREVFDENELKNVNQLQTTYKNNIPIWWYTSDAFLYRTLNWSLRSMNVDMIVRMGFFINDLHRDIQRLHSEQSDHRRLRKTFIVYRGQEAGTNPSLIGILFVMSIDPTNSTVPFASVTDVSYFHTEHEILFSMHTIFRIEGIKPMKGNVHLYKVKLTLANDTDQNLRTLTDCIRQETFPDSKGWDRLGLLLIKMGQYNKAQEVYEVLLHQITHESDKAHIYHQIGSIKYNQGKYHEALTYYEKAFPSNHLSWAMSYNNIGLVFYEMGDYSKALLSHEKALAVKQQLLPSDHPDLTMSYNNIGLVYYKMGDYPKALSYYEKALAIQHQTLPSNHSDLGVSYNNVGSAYSNMGDYSKALSSHEKALAIKLQSLSSDHSDLAVSYNNIGLEYYNMHDYPKALSHFEKALAIKEQSLPSNHPSLSSTYNNVGLVYENMNNYAEAHSFYEQAVQIGQQSLPINHPDLKMYRKNLEIIQKKL</sequence>
<feature type="repeat" description="TPR" evidence="3">
    <location>
        <begin position="321"/>
        <end position="354"/>
    </location>
</feature>
<organism evidence="4 5">
    <name type="scientific">Adineta steineri</name>
    <dbReference type="NCBI Taxonomy" id="433720"/>
    <lineage>
        <taxon>Eukaryota</taxon>
        <taxon>Metazoa</taxon>
        <taxon>Spiralia</taxon>
        <taxon>Gnathifera</taxon>
        <taxon>Rotifera</taxon>
        <taxon>Eurotatoria</taxon>
        <taxon>Bdelloidea</taxon>
        <taxon>Adinetida</taxon>
        <taxon>Adinetidae</taxon>
        <taxon>Adineta</taxon>
    </lineage>
</organism>
<dbReference type="SMART" id="SM00028">
    <property type="entry name" value="TPR"/>
    <property type="match status" value="7"/>
</dbReference>
<comment type="caution">
    <text evidence="4">The sequence shown here is derived from an EMBL/GenBank/DDBJ whole genome shotgun (WGS) entry which is preliminary data.</text>
</comment>
<feature type="repeat" description="TPR" evidence="3">
    <location>
        <begin position="447"/>
        <end position="480"/>
    </location>
</feature>
<dbReference type="Proteomes" id="UP000663891">
    <property type="component" value="Unassembled WGS sequence"/>
</dbReference>
<gene>
    <name evidence="4" type="ORF">VCS650_LOCUS6342</name>
</gene>
<keyword evidence="2 3" id="KW-0802">TPR repeat</keyword>
<dbReference type="PANTHER" id="PTHR45641">
    <property type="entry name" value="TETRATRICOPEPTIDE REPEAT PROTEIN (AFU_ORTHOLOGUE AFUA_6G03870)"/>
    <property type="match status" value="1"/>
</dbReference>
<proteinExistence type="predicted"/>
<dbReference type="Pfam" id="PF13181">
    <property type="entry name" value="TPR_8"/>
    <property type="match status" value="1"/>
</dbReference>
<dbReference type="SUPFAM" id="SSF56399">
    <property type="entry name" value="ADP-ribosylation"/>
    <property type="match status" value="1"/>
</dbReference>
<evidence type="ECO:0000313" key="4">
    <source>
        <dbReference type="EMBL" id="CAF0844913.1"/>
    </source>
</evidence>